<dbReference type="GO" id="GO:0009381">
    <property type="term" value="F:excinuclease ABC activity"/>
    <property type="evidence" value="ECO:0007669"/>
    <property type="project" value="InterPro"/>
</dbReference>
<protein>
    <recommendedName>
        <fullName evidence="1">UvrC family homology region profile domain-containing protein</fullName>
    </recommendedName>
</protein>
<evidence type="ECO:0000313" key="2">
    <source>
        <dbReference type="EMBL" id="RYR28898.1"/>
    </source>
</evidence>
<accession>A0A445AR40</accession>
<dbReference type="EMBL" id="SDMP01000011">
    <property type="protein sequence ID" value="RYR28898.1"/>
    <property type="molecule type" value="Genomic_DNA"/>
</dbReference>
<dbReference type="Pfam" id="PF10551">
    <property type="entry name" value="MULE"/>
    <property type="match status" value="1"/>
</dbReference>
<dbReference type="Proteomes" id="UP000289738">
    <property type="component" value="Chromosome B01"/>
</dbReference>
<proteinExistence type="predicted"/>
<dbReference type="InterPro" id="IPR001162">
    <property type="entry name" value="UvrC_RNase_H_dom"/>
</dbReference>
<organism evidence="2 3">
    <name type="scientific">Arachis hypogaea</name>
    <name type="common">Peanut</name>
    <dbReference type="NCBI Taxonomy" id="3818"/>
    <lineage>
        <taxon>Eukaryota</taxon>
        <taxon>Viridiplantae</taxon>
        <taxon>Streptophyta</taxon>
        <taxon>Embryophyta</taxon>
        <taxon>Tracheophyta</taxon>
        <taxon>Spermatophyta</taxon>
        <taxon>Magnoliopsida</taxon>
        <taxon>eudicotyledons</taxon>
        <taxon>Gunneridae</taxon>
        <taxon>Pentapetalae</taxon>
        <taxon>rosids</taxon>
        <taxon>fabids</taxon>
        <taxon>Fabales</taxon>
        <taxon>Fabaceae</taxon>
        <taxon>Papilionoideae</taxon>
        <taxon>50 kb inversion clade</taxon>
        <taxon>dalbergioids sensu lato</taxon>
        <taxon>Dalbergieae</taxon>
        <taxon>Pterocarpus clade</taxon>
        <taxon>Arachis</taxon>
    </lineage>
</organism>
<dbReference type="PROSITE" id="PS50165">
    <property type="entry name" value="UVRC"/>
    <property type="match status" value="1"/>
</dbReference>
<sequence length="108" mass="12150">MADLAGGYSSVRFLKKDVYNYAGEIRYDKIADGDASAAIVYLKGKSRSDPMSRQPNIILRMLQNILEVMCNKVPKVVVIDGDKTMIQAVKDVFPNVTHCLCVWHIEKM</sequence>
<evidence type="ECO:0000259" key="1">
    <source>
        <dbReference type="PROSITE" id="PS50165"/>
    </source>
</evidence>
<feature type="domain" description="UvrC family homology region profile" evidence="1">
    <location>
        <begin position="42"/>
        <end position="93"/>
    </location>
</feature>
<dbReference type="PANTHER" id="PTHR47718:SF13">
    <property type="entry name" value="OS09G0290500 PROTEIN"/>
    <property type="match status" value="1"/>
</dbReference>
<evidence type="ECO:0000313" key="3">
    <source>
        <dbReference type="Proteomes" id="UP000289738"/>
    </source>
</evidence>
<keyword evidence="3" id="KW-1185">Reference proteome</keyword>
<dbReference type="InterPro" id="IPR018289">
    <property type="entry name" value="MULE_transposase_dom"/>
</dbReference>
<comment type="caution">
    <text evidence="2">The sequence shown here is derived from an EMBL/GenBank/DDBJ whole genome shotgun (WGS) entry which is preliminary data.</text>
</comment>
<gene>
    <name evidence="2" type="ORF">Ahy_B01g053114</name>
</gene>
<dbReference type="AlphaFoldDB" id="A0A445AR40"/>
<reference evidence="2 3" key="1">
    <citation type="submission" date="2019-01" db="EMBL/GenBank/DDBJ databases">
        <title>Sequencing of cultivated peanut Arachis hypogaea provides insights into genome evolution and oil improvement.</title>
        <authorList>
            <person name="Chen X."/>
        </authorList>
    </citation>
    <scope>NUCLEOTIDE SEQUENCE [LARGE SCALE GENOMIC DNA]</scope>
    <source>
        <strain evidence="3">cv. Fuhuasheng</strain>
        <tissue evidence="2">Leaves</tissue>
    </source>
</reference>
<dbReference type="PANTHER" id="PTHR47718">
    <property type="entry name" value="OS01G0519700 PROTEIN"/>
    <property type="match status" value="1"/>
</dbReference>
<name>A0A445AR40_ARAHY</name>